<proteinExistence type="predicted"/>
<feature type="region of interest" description="Disordered" evidence="1">
    <location>
        <begin position="30"/>
        <end position="67"/>
    </location>
</feature>
<dbReference type="EMBL" id="JABSTU010000002">
    <property type="protein sequence ID" value="KAH8036418.1"/>
    <property type="molecule type" value="Genomic_DNA"/>
</dbReference>
<accession>A0A9J6EPQ9</accession>
<sequence>MQVMMDGESISLDECTEEYGWQAAVSKRMSTKSAASGDSARAGPNTNAASRAFKKGNQVKNRVTKASRMSYMRKDHFKVILGPHGGSILARLVLPR</sequence>
<keyword evidence="3" id="KW-1185">Reference proteome</keyword>
<reference evidence="2" key="2">
    <citation type="submission" date="2021-09" db="EMBL/GenBank/DDBJ databases">
        <authorList>
            <person name="Jia N."/>
            <person name="Wang J."/>
            <person name="Shi W."/>
            <person name="Du L."/>
            <person name="Sun Y."/>
            <person name="Zhan W."/>
            <person name="Jiang J."/>
            <person name="Wang Q."/>
            <person name="Zhang B."/>
            <person name="Ji P."/>
            <person name="Sakyi L.B."/>
            <person name="Cui X."/>
            <person name="Yuan T."/>
            <person name="Jiang B."/>
            <person name="Yang W."/>
            <person name="Lam T.T.-Y."/>
            <person name="Chang Q."/>
            <person name="Ding S."/>
            <person name="Wang X."/>
            <person name="Zhu J."/>
            <person name="Ruan X."/>
            <person name="Zhao L."/>
            <person name="Wei J."/>
            <person name="Que T."/>
            <person name="Du C."/>
            <person name="Cheng J."/>
            <person name="Dai P."/>
            <person name="Han X."/>
            <person name="Huang E."/>
            <person name="Gao Y."/>
            <person name="Liu J."/>
            <person name="Shao H."/>
            <person name="Ye R."/>
            <person name="Li L."/>
            <person name="Wei W."/>
            <person name="Wang X."/>
            <person name="Wang C."/>
            <person name="Huo Q."/>
            <person name="Li W."/>
            <person name="Guo W."/>
            <person name="Chen H."/>
            <person name="Chen S."/>
            <person name="Zhou L."/>
            <person name="Zhou L."/>
            <person name="Ni X."/>
            <person name="Tian J."/>
            <person name="Zhou Y."/>
            <person name="Sheng Y."/>
            <person name="Liu T."/>
            <person name="Pan Y."/>
            <person name="Xia L."/>
            <person name="Li J."/>
            <person name="Zhao F."/>
            <person name="Cao W."/>
        </authorList>
    </citation>
    <scope>NUCLEOTIDE SEQUENCE</scope>
    <source>
        <strain evidence="2">Rmic-2018</strain>
        <tissue evidence="2">Larvae</tissue>
    </source>
</reference>
<comment type="caution">
    <text evidence="2">The sequence shown here is derived from an EMBL/GenBank/DDBJ whole genome shotgun (WGS) entry which is preliminary data.</text>
</comment>
<reference evidence="2" key="1">
    <citation type="journal article" date="2020" name="Cell">
        <title>Large-Scale Comparative Analyses of Tick Genomes Elucidate Their Genetic Diversity and Vector Capacities.</title>
        <authorList>
            <consortium name="Tick Genome and Microbiome Consortium (TIGMIC)"/>
            <person name="Jia N."/>
            <person name="Wang J."/>
            <person name="Shi W."/>
            <person name="Du L."/>
            <person name="Sun Y."/>
            <person name="Zhan W."/>
            <person name="Jiang J.F."/>
            <person name="Wang Q."/>
            <person name="Zhang B."/>
            <person name="Ji P."/>
            <person name="Bell-Sakyi L."/>
            <person name="Cui X.M."/>
            <person name="Yuan T.T."/>
            <person name="Jiang B.G."/>
            <person name="Yang W.F."/>
            <person name="Lam T.T."/>
            <person name="Chang Q.C."/>
            <person name="Ding S.J."/>
            <person name="Wang X.J."/>
            <person name="Zhu J.G."/>
            <person name="Ruan X.D."/>
            <person name="Zhao L."/>
            <person name="Wei J.T."/>
            <person name="Ye R.Z."/>
            <person name="Que T.C."/>
            <person name="Du C.H."/>
            <person name="Zhou Y.H."/>
            <person name="Cheng J.X."/>
            <person name="Dai P.F."/>
            <person name="Guo W.B."/>
            <person name="Han X.H."/>
            <person name="Huang E.J."/>
            <person name="Li L.F."/>
            <person name="Wei W."/>
            <person name="Gao Y.C."/>
            <person name="Liu J.Z."/>
            <person name="Shao H.Z."/>
            <person name="Wang X."/>
            <person name="Wang C.C."/>
            <person name="Yang T.C."/>
            <person name="Huo Q.B."/>
            <person name="Li W."/>
            <person name="Chen H.Y."/>
            <person name="Chen S.E."/>
            <person name="Zhou L.G."/>
            <person name="Ni X.B."/>
            <person name="Tian J.H."/>
            <person name="Sheng Y."/>
            <person name="Liu T."/>
            <person name="Pan Y.S."/>
            <person name="Xia L.Y."/>
            <person name="Li J."/>
            <person name="Zhao F."/>
            <person name="Cao W.C."/>
        </authorList>
    </citation>
    <scope>NUCLEOTIDE SEQUENCE</scope>
    <source>
        <strain evidence="2">Rmic-2018</strain>
    </source>
</reference>
<evidence type="ECO:0000256" key="1">
    <source>
        <dbReference type="SAM" id="MobiDB-lite"/>
    </source>
</evidence>
<evidence type="ECO:0000313" key="3">
    <source>
        <dbReference type="Proteomes" id="UP000821866"/>
    </source>
</evidence>
<dbReference type="Proteomes" id="UP000821866">
    <property type="component" value="Chromosome 10"/>
</dbReference>
<evidence type="ECO:0000313" key="2">
    <source>
        <dbReference type="EMBL" id="KAH8036418.1"/>
    </source>
</evidence>
<gene>
    <name evidence="2" type="ORF">HPB51_000369</name>
</gene>
<organism evidence="2 3">
    <name type="scientific">Rhipicephalus microplus</name>
    <name type="common">Cattle tick</name>
    <name type="synonym">Boophilus microplus</name>
    <dbReference type="NCBI Taxonomy" id="6941"/>
    <lineage>
        <taxon>Eukaryota</taxon>
        <taxon>Metazoa</taxon>
        <taxon>Ecdysozoa</taxon>
        <taxon>Arthropoda</taxon>
        <taxon>Chelicerata</taxon>
        <taxon>Arachnida</taxon>
        <taxon>Acari</taxon>
        <taxon>Parasitiformes</taxon>
        <taxon>Ixodida</taxon>
        <taxon>Ixodoidea</taxon>
        <taxon>Ixodidae</taxon>
        <taxon>Rhipicephalinae</taxon>
        <taxon>Rhipicephalus</taxon>
        <taxon>Boophilus</taxon>
    </lineage>
</organism>
<name>A0A9J6EPQ9_RHIMP</name>
<protein>
    <submittedName>
        <fullName evidence="2">Uncharacterized protein</fullName>
    </submittedName>
</protein>
<dbReference type="AlphaFoldDB" id="A0A9J6EPQ9"/>